<proteinExistence type="predicted"/>
<feature type="compositionally biased region" description="Basic residues" evidence="4">
    <location>
        <begin position="1"/>
        <end position="11"/>
    </location>
</feature>
<dbReference type="SMART" id="SM00421">
    <property type="entry name" value="HTH_LUXR"/>
    <property type="match status" value="1"/>
</dbReference>
<dbReference type="GO" id="GO:0006355">
    <property type="term" value="P:regulation of DNA-templated transcription"/>
    <property type="evidence" value="ECO:0007669"/>
    <property type="project" value="InterPro"/>
</dbReference>
<dbReference type="Gene3D" id="1.10.10.10">
    <property type="entry name" value="Winged helix-like DNA-binding domain superfamily/Winged helix DNA-binding domain"/>
    <property type="match status" value="1"/>
</dbReference>
<dbReference type="PRINTS" id="PR00038">
    <property type="entry name" value="HTHLUXR"/>
</dbReference>
<dbReference type="OrthoDB" id="483at2"/>
<dbReference type="PROSITE" id="PS50043">
    <property type="entry name" value="HTH_LUXR_2"/>
    <property type="match status" value="1"/>
</dbReference>
<dbReference type="PANTHER" id="PTHR44688">
    <property type="entry name" value="DNA-BINDING TRANSCRIPTIONAL ACTIVATOR DEVR_DOSR"/>
    <property type="match status" value="1"/>
</dbReference>
<keyword evidence="1" id="KW-0805">Transcription regulation</keyword>
<evidence type="ECO:0000256" key="3">
    <source>
        <dbReference type="ARBA" id="ARBA00023163"/>
    </source>
</evidence>
<dbReference type="SUPFAM" id="SSF46894">
    <property type="entry name" value="C-terminal effector domain of the bipartite response regulators"/>
    <property type="match status" value="1"/>
</dbReference>
<dbReference type="AlphaFoldDB" id="A0A1G7XPK1"/>
<dbReference type="RefSeq" id="WP_093088461.1">
    <property type="nucleotide sequence ID" value="NZ_FNBE01000016.1"/>
</dbReference>
<dbReference type="GO" id="GO:0003677">
    <property type="term" value="F:DNA binding"/>
    <property type="evidence" value="ECO:0007669"/>
    <property type="project" value="UniProtKB-KW"/>
</dbReference>
<keyword evidence="2" id="KW-0238">DNA-binding</keyword>
<evidence type="ECO:0000259" key="5">
    <source>
        <dbReference type="PROSITE" id="PS50043"/>
    </source>
</evidence>
<keyword evidence="3" id="KW-0804">Transcription</keyword>
<evidence type="ECO:0000256" key="2">
    <source>
        <dbReference type="ARBA" id="ARBA00023125"/>
    </source>
</evidence>
<protein>
    <submittedName>
        <fullName evidence="6">Regulatory protein, luxR family</fullName>
    </submittedName>
</protein>
<dbReference type="InterPro" id="IPR000792">
    <property type="entry name" value="Tscrpt_reg_LuxR_C"/>
</dbReference>
<dbReference type="InterPro" id="IPR016032">
    <property type="entry name" value="Sig_transdc_resp-reg_C-effctor"/>
</dbReference>
<accession>A0A1G7XPK1</accession>
<evidence type="ECO:0000256" key="1">
    <source>
        <dbReference type="ARBA" id="ARBA00023015"/>
    </source>
</evidence>
<name>A0A1G7XPK1_PSEOR</name>
<gene>
    <name evidence="6" type="ORF">SAMN05216377_11643</name>
</gene>
<sequence length="108" mass="11719">MCTRRPRRSSARRSAPPTATARNELRASGATARTAPAAPTPTDHLGTLTPPQREVVLPAARGLRNKEIADQLYLSPRTVGSHLHAAYPKLGVTDRHQLRELIGELPEA</sequence>
<feature type="compositionally biased region" description="Low complexity" evidence="4">
    <location>
        <begin position="30"/>
        <end position="42"/>
    </location>
</feature>
<feature type="region of interest" description="Disordered" evidence="4">
    <location>
        <begin position="1"/>
        <end position="53"/>
    </location>
</feature>
<dbReference type="Proteomes" id="UP000198967">
    <property type="component" value="Unassembled WGS sequence"/>
</dbReference>
<feature type="compositionally biased region" description="Low complexity" evidence="4">
    <location>
        <begin position="12"/>
        <end position="22"/>
    </location>
</feature>
<evidence type="ECO:0000313" key="6">
    <source>
        <dbReference type="EMBL" id="SDG85953.1"/>
    </source>
</evidence>
<dbReference type="Pfam" id="PF00196">
    <property type="entry name" value="GerE"/>
    <property type="match status" value="1"/>
</dbReference>
<reference evidence="6 7" key="1">
    <citation type="submission" date="2016-10" db="EMBL/GenBank/DDBJ databases">
        <authorList>
            <person name="de Groot N.N."/>
        </authorList>
    </citation>
    <scope>NUCLEOTIDE SEQUENCE [LARGE SCALE GENOMIC DNA]</scope>
    <source>
        <strain evidence="6 7">CGMCC 4.3143</strain>
    </source>
</reference>
<dbReference type="PANTHER" id="PTHR44688:SF16">
    <property type="entry name" value="DNA-BINDING TRANSCRIPTIONAL ACTIVATOR DEVR_DOSR"/>
    <property type="match status" value="1"/>
</dbReference>
<dbReference type="STRING" id="366584.SAMN05216377_11643"/>
<dbReference type="EMBL" id="FNBE01000016">
    <property type="protein sequence ID" value="SDG85953.1"/>
    <property type="molecule type" value="Genomic_DNA"/>
</dbReference>
<feature type="domain" description="HTH luxR-type" evidence="5">
    <location>
        <begin position="41"/>
        <end position="106"/>
    </location>
</feature>
<evidence type="ECO:0000256" key="4">
    <source>
        <dbReference type="SAM" id="MobiDB-lite"/>
    </source>
</evidence>
<dbReference type="PROSITE" id="PS00622">
    <property type="entry name" value="HTH_LUXR_1"/>
    <property type="match status" value="1"/>
</dbReference>
<evidence type="ECO:0000313" key="7">
    <source>
        <dbReference type="Proteomes" id="UP000198967"/>
    </source>
</evidence>
<keyword evidence="7" id="KW-1185">Reference proteome</keyword>
<dbReference type="InterPro" id="IPR036388">
    <property type="entry name" value="WH-like_DNA-bd_sf"/>
</dbReference>
<dbReference type="CDD" id="cd06170">
    <property type="entry name" value="LuxR_C_like"/>
    <property type="match status" value="1"/>
</dbReference>
<organism evidence="6 7">
    <name type="scientific">Pseudonocardia oroxyli</name>
    <dbReference type="NCBI Taxonomy" id="366584"/>
    <lineage>
        <taxon>Bacteria</taxon>
        <taxon>Bacillati</taxon>
        <taxon>Actinomycetota</taxon>
        <taxon>Actinomycetes</taxon>
        <taxon>Pseudonocardiales</taxon>
        <taxon>Pseudonocardiaceae</taxon>
        <taxon>Pseudonocardia</taxon>
    </lineage>
</organism>